<name>A0A2N9FG15_FAGSY</name>
<organism evidence="1">
    <name type="scientific">Fagus sylvatica</name>
    <name type="common">Beechnut</name>
    <dbReference type="NCBI Taxonomy" id="28930"/>
    <lineage>
        <taxon>Eukaryota</taxon>
        <taxon>Viridiplantae</taxon>
        <taxon>Streptophyta</taxon>
        <taxon>Embryophyta</taxon>
        <taxon>Tracheophyta</taxon>
        <taxon>Spermatophyta</taxon>
        <taxon>Magnoliopsida</taxon>
        <taxon>eudicotyledons</taxon>
        <taxon>Gunneridae</taxon>
        <taxon>Pentapetalae</taxon>
        <taxon>rosids</taxon>
        <taxon>fabids</taxon>
        <taxon>Fagales</taxon>
        <taxon>Fagaceae</taxon>
        <taxon>Fagus</taxon>
    </lineage>
</organism>
<reference evidence="1" key="1">
    <citation type="submission" date="2018-02" db="EMBL/GenBank/DDBJ databases">
        <authorList>
            <person name="Cohen D.B."/>
            <person name="Kent A.D."/>
        </authorList>
    </citation>
    <scope>NUCLEOTIDE SEQUENCE</scope>
</reference>
<proteinExistence type="predicted"/>
<dbReference type="EMBL" id="OIVN01000826">
    <property type="protein sequence ID" value="SPC86123.1"/>
    <property type="molecule type" value="Genomic_DNA"/>
</dbReference>
<evidence type="ECO:0000313" key="1">
    <source>
        <dbReference type="EMBL" id="SPC86123.1"/>
    </source>
</evidence>
<sequence length="73" mass="8694">MEDSEQSLDPAPDSFSYLDELGSVRSKTKLREVRLRPWQCISNLHHLWMWRRFFACNSFREIGGCGSKFWVVR</sequence>
<protein>
    <submittedName>
        <fullName evidence="1">Uncharacterized protein</fullName>
    </submittedName>
</protein>
<dbReference type="AlphaFoldDB" id="A0A2N9FG15"/>
<accession>A0A2N9FG15</accession>
<gene>
    <name evidence="1" type="ORF">FSB_LOCUS14005</name>
</gene>